<dbReference type="GO" id="GO:0032259">
    <property type="term" value="P:methylation"/>
    <property type="evidence" value="ECO:0007669"/>
    <property type="project" value="UniProtKB-KW"/>
</dbReference>
<dbReference type="InterPro" id="IPR046977">
    <property type="entry name" value="RsmC/RlmG"/>
</dbReference>
<keyword evidence="8" id="KW-1185">Reference proteome</keyword>
<dbReference type="Pfam" id="PF05175">
    <property type="entry name" value="MTS"/>
    <property type="match status" value="1"/>
</dbReference>
<dbReference type="InterPro" id="IPR007848">
    <property type="entry name" value="Small_mtfrase_dom"/>
</dbReference>
<evidence type="ECO:0000256" key="3">
    <source>
        <dbReference type="ARBA" id="ARBA00022603"/>
    </source>
</evidence>
<protein>
    <submittedName>
        <fullName evidence="7">Methyltransferase</fullName>
    </submittedName>
</protein>
<accession>A0ABU2JB27</accession>
<dbReference type="EMBL" id="JAVREH010000015">
    <property type="protein sequence ID" value="MDT0262201.1"/>
    <property type="molecule type" value="Genomic_DNA"/>
</dbReference>
<feature type="domain" description="Methyltransferase small" evidence="5">
    <location>
        <begin position="202"/>
        <end position="370"/>
    </location>
</feature>
<reference evidence="8" key="1">
    <citation type="submission" date="2023-07" db="EMBL/GenBank/DDBJ databases">
        <title>30 novel species of actinomycetes from the DSMZ collection.</title>
        <authorList>
            <person name="Nouioui I."/>
        </authorList>
    </citation>
    <scope>NUCLEOTIDE SEQUENCE [LARGE SCALE GENOMIC DNA]</scope>
    <source>
        <strain evidence="8">DSM 44399</strain>
    </source>
</reference>
<dbReference type="InterPro" id="IPR058679">
    <property type="entry name" value="RlmG_N"/>
</dbReference>
<evidence type="ECO:0000256" key="1">
    <source>
        <dbReference type="ARBA" id="ARBA00022490"/>
    </source>
</evidence>
<evidence type="ECO:0000259" key="5">
    <source>
        <dbReference type="Pfam" id="PF05175"/>
    </source>
</evidence>
<dbReference type="Proteomes" id="UP001183176">
    <property type="component" value="Unassembled WGS sequence"/>
</dbReference>
<sequence length="375" mass="40282">MTRFSFDTLRRYPDAEAVNLYAVDATDRLLLREAEAELRPSSCGQLVVVNDQYGALTLGAAAEYGLTGIRVHQDPLTGEQALANNAEHTGLAGSYRSLPLDADLISGARVVLVQAPKSIDALREIVELVARHAAEDVTMYVGGRVKHLTRAVNEVLAESFEQVHASLAAQKSRVITGRGKLPITSEPSFPRRRLEPETGLWVCAYGMAFAGLKLDLGTRRLLTQLDRLPSEPGTAVDLGCGTGILAASIARARPALSVIATDQSAAAVASAAETMRANGLQDRVSMLRDDAMSTLADGSVDVILCNPPFHLGNSVHTGAALKMFRAAGRVLRPGGQLWTVFNSHLAHQPALERYVGATRVADRDPKFTVTVSRRR</sequence>
<keyword evidence="1" id="KW-0963">Cytoplasm</keyword>
<dbReference type="CDD" id="cd02440">
    <property type="entry name" value="AdoMet_MTases"/>
    <property type="match status" value="1"/>
</dbReference>
<dbReference type="PROSITE" id="PS00092">
    <property type="entry name" value="N6_MTASE"/>
    <property type="match status" value="1"/>
</dbReference>
<evidence type="ECO:0000313" key="7">
    <source>
        <dbReference type="EMBL" id="MDT0262201.1"/>
    </source>
</evidence>
<dbReference type="InterPro" id="IPR029063">
    <property type="entry name" value="SAM-dependent_MTases_sf"/>
</dbReference>
<proteinExistence type="predicted"/>
<gene>
    <name evidence="7" type="ORF">RM423_12445</name>
</gene>
<evidence type="ECO:0000256" key="4">
    <source>
        <dbReference type="ARBA" id="ARBA00022679"/>
    </source>
</evidence>
<dbReference type="PANTHER" id="PTHR47816">
    <property type="entry name" value="RIBOSOMAL RNA SMALL SUBUNIT METHYLTRANSFERASE C"/>
    <property type="match status" value="1"/>
</dbReference>
<dbReference type="SUPFAM" id="SSF53335">
    <property type="entry name" value="S-adenosyl-L-methionine-dependent methyltransferases"/>
    <property type="match status" value="1"/>
</dbReference>
<dbReference type="Pfam" id="PF26049">
    <property type="entry name" value="RLMG_N"/>
    <property type="match status" value="1"/>
</dbReference>
<dbReference type="RefSeq" id="WP_311423352.1">
    <property type="nucleotide sequence ID" value="NZ_JAVREH010000015.1"/>
</dbReference>
<dbReference type="GO" id="GO:0008168">
    <property type="term" value="F:methyltransferase activity"/>
    <property type="evidence" value="ECO:0007669"/>
    <property type="project" value="UniProtKB-KW"/>
</dbReference>
<name>A0ABU2JB27_9ACTN</name>
<dbReference type="PANTHER" id="PTHR47816:SF5">
    <property type="entry name" value="RIBOSOMAL RNA LARGE SUBUNIT METHYLTRANSFERASE G"/>
    <property type="match status" value="1"/>
</dbReference>
<keyword evidence="3 7" id="KW-0489">Methyltransferase</keyword>
<dbReference type="InterPro" id="IPR002052">
    <property type="entry name" value="DNA_methylase_N6_adenine_CS"/>
</dbReference>
<comment type="caution">
    <text evidence="7">The sequence shown here is derived from an EMBL/GenBank/DDBJ whole genome shotgun (WGS) entry which is preliminary data.</text>
</comment>
<keyword evidence="4" id="KW-0808">Transferase</keyword>
<dbReference type="Gene3D" id="3.40.50.150">
    <property type="entry name" value="Vaccinia Virus protein VP39"/>
    <property type="match status" value="2"/>
</dbReference>
<evidence type="ECO:0000313" key="8">
    <source>
        <dbReference type="Proteomes" id="UP001183176"/>
    </source>
</evidence>
<feature type="domain" description="RlmG N-terminal" evidence="6">
    <location>
        <begin position="7"/>
        <end position="177"/>
    </location>
</feature>
<evidence type="ECO:0000256" key="2">
    <source>
        <dbReference type="ARBA" id="ARBA00022552"/>
    </source>
</evidence>
<evidence type="ECO:0000259" key="6">
    <source>
        <dbReference type="Pfam" id="PF26049"/>
    </source>
</evidence>
<organism evidence="7 8">
    <name type="scientific">Jatrophihabitans lederbergiae</name>
    <dbReference type="NCBI Taxonomy" id="3075547"/>
    <lineage>
        <taxon>Bacteria</taxon>
        <taxon>Bacillati</taxon>
        <taxon>Actinomycetota</taxon>
        <taxon>Actinomycetes</taxon>
        <taxon>Jatrophihabitantales</taxon>
        <taxon>Jatrophihabitantaceae</taxon>
        <taxon>Jatrophihabitans</taxon>
    </lineage>
</organism>
<keyword evidence="2" id="KW-0698">rRNA processing</keyword>